<dbReference type="Proteomes" id="UP001307889">
    <property type="component" value="Chromosome 1"/>
</dbReference>
<protein>
    <submittedName>
        <fullName evidence="1">Uncharacterized protein</fullName>
    </submittedName>
</protein>
<dbReference type="EMBL" id="AP028909">
    <property type="protein sequence ID" value="BES88670.1"/>
    <property type="molecule type" value="Genomic_DNA"/>
</dbReference>
<evidence type="ECO:0000313" key="2">
    <source>
        <dbReference type="Proteomes" id="UP001307889"/>
    </source>
</evidence>
<accession>A0ABN7A8Z1</accession>
<keyword evidence="2" id="KW-1185">Reference proteome</keyword>
<sequence>MIVTWYLLGRIRTSAGRRYLQGRPCWQRFSNSQGGRQERTVQALVSEPGFSPMSVVASERDEACAGRLSVEGERGEDTKIVDHESSSSHLLATARDELIQPDHKATML</sequence>
<name>A0ABN7A8Z1_9HEMI</name>
<gene>
    <name evidence="1" type="ORF">NTJ_01477</name>
</gene>
<reference evidence="1 2" key="1">
    <citation type="submission" date="2023-09" db="EMBL/GenBank/DDBJ databases">
        <title>Nesidiocoris tenuis whole genome shotgun sequence.</title>
        <authorList>
            <person name="Shibata T."/>
            <person name="Shimoda M."/>
            <person name="Kobayashi T."/>
            <person name="Uehara T."/>
        </authorList>
    </citation>
    <scope>NUCLEOTIDE SEQUENCE [LARGE SCALE GENOMIC DNA]</scope>
    <source>
        <strain evidence="1 2">Japan</strain>
    </source>
</reference>
<proteinExistence type="predicted"/>
<evidence type="ECO:0000313" key="1">
    <source>
        <dbReference type="EMBL" id="BES88670.1"/>
    </source>
</evidence>
<organism evidence="1 2">
    <name type="scientific">Nesidiocoris tenuis</name>
    <dbReference type="NCBI Taxonomy" id="355587"/>
    <lineage>
        <taxon>Eukaryota</taxon>
        <taxon>Metazoa</taxon>
        <taxon>Ecdysozoa</taxon>
        <taxon>Arthropoda</taxon>
        <taxon>Hexapoda</taxon>
        <taxon>Insecta</taxon>
        <taxon>Pterygota</taxon>
        <taxon>Neoptera</taxon>
        <taxon>Paraneoptera</taxon>
        <taxon>Hemiptera</taxon>
        <taxon>Heteroptera</taxon>
        <taxon>Panheteroptera</taxon>
        <taxon>Cimicomorpha</taxon>
        <taxon>Miridae</taxon>
        <taxon>Dicyphina</taxon>
        <taxon>Nesidiocoris</taxon>
    </lineage>
</organism>